<dbReference type="Pfam" id="PF00106">
    <property type="entry name" value="adh_short"/>
    <property type="match status" value="1"/>
</dbReference>
<dbReference type="EMBL" id="LR593887">
    <property type="protein sequence ID" value="VTS06152.1"/>
    <property type="molecule type" value="Genomic_DNA"/>
</dbReference>
<dbReference type="GO" id="GO:0016491">
    <property type="term" value="F:oxidoreductase activity"/>
    <property type="evidence" value="ECO:0007669"/>
    <property type="project" value="UniProtKB-KW"/>
</dbReference>
<accession>A0A6C2YU04</accession>
<sequence>MQVRDRVVLLTGASSGLGWAMAVELAAKGAKLGLMARREPQLVQLQEQLRATGATVEIAVVDVGDRDAQHAAIAELTGKLGPVDLFIANAGQGAGTTIRPFNREVQQGILRTNLLGVIDGIEAVLPTMLERRFGQIVTIASLAGLRGLPGQEAYCASKAGLIAYSEGLRIRLRSHGINVTTICPGFVHTEMTQRLAWMPFAMSAPKAATKMLRAIERNAKQMRFPLPTALLTWASKWAPDWLVARVLRSMIVD</sequence>
<dbReference type="PANTHER" id="PTHR44196:SF1">
    <property type="entry name" value="DEHYDROGENASE_REDUCTASE SDR FAMILY MEMBER 7B"/>
    <property type="match status" value="1"/>
</dbReference>
<dbReference type="AlphaFoldDB" id="A0A6C2YU04"/>
<evidence type="ECO:0000259" key="4">
    <source>
        <dbReference type="SMART" id="SM00822"/>
    </source>
</evidence>
<comment type="similarity">
    <text evidence="1 3">Belongs to the short-chain dehydrogenases/reductases (SDR) family.</text>
</comment>
<keyword evidence="2" id="KW-0560">Oxidoreductase</keyword>
<dbReference type="PRINTS" id="PR00080">
    <property type="entry name" value="SDRFAMILY"/>
</dbReference>
<dbReference type="RefSeq" id="WP_162659483.1">
    <property type="nucleotide sequence ID" value="NZ_LR593887.1"/>
</dbReference>
<dbReference type="Proteomes" id="UP000464378">
    <property type="component" value="Chromosome"/>
</dbReference>
<dbReference type="InParanoid" id="A0A6C2YU04"/>
<dbReference type="PRINTS" id="PR00081">
    <property type="entry name" value="GDHRDH"/>
</dbReference>
<dbReference type="InterPro" id="IPR057326">
    <property type="entry name" value="KR_dom"/>
</dbReference>
<dbReference type="InterPro" id="IPR002347">
    <property type="entry name" value="SDR_fam"/>
</dbReference>
<dbReference type="InterPro" id="IPR020904">
    <property type="entry name" value="Sc_DH/Rdtase_CS"/>
</dbReference>
<evidence type="ECO:0000313" key="5">
    <source>
        <dbReference type="EMBL" id="VIP04395.1"/>
    </source>
</evidence>
<proteinExistence type="inferred from homology"/>
<evidence type="ECO:0000256" key="3">
    <source>
        <dbReference type="RuleBase" id="RU000363"/>
    </source>
</evidence>
<dbReference type="GO" id="GO:0016020">
    <property type="term" value="C:membrane"/>
    <property type="evidence" value="ECO:0007669"/>
    <property type="project" value="TreeGrafter"/>
</dbReference>
<dbReference type="EMBL" id="LR586016">
    <property type="protein sequence ID" value="VIP04395.1"/>
    <property type="molecule type" value="Genomic_DNA"/>
</dbReference>
<protein>
    <recommendedName>
        <fullName evidence="4">Ketoreductase domain-containing protein</fullName>
    </recommendedName>
</protein>
<dbReference type="PROSITE" id="PS00061">
    <property type="entry name" value="ADH_SHORT"/>
    <property type="match status" value="1"/>
</dbReference>
<dbReference type="KEGG" id="tim:GMBLW1_47980"/>
<evidence type="ECO:0000256" key="2">
    <source>
        <dbReference type="ARBA" id="ARBA00023002"/>
    </source>
</evidence>
<keyword evidence="6" id="KW-1185">Reference proteome</keyword>
<dbReference type="SUPFAM" id="SSF51735">
    <property type="entry name" value="NAD(P)-binding Rossmann-fold domains"/>
    <property type="match status" value="1"/>
</dbReference>
<gene>
    <name evidence="5" type="ORF">GMBLW1_47980</name>
</gene>
<name>A0A6C2YU04_9BACT</name>
<evidence type="ECO:0000313" key="6">
    <source>
        <dbReference type="Proteomes" id="UP000464378"/>
    </source>
</evidence>
<dbReference type="SMART" id="SM00822">
    <property type="entry name" value="PKS_KR"/>
    <property type="match status" value="1"/>
</dbReference>
<reference evidence="5" key="1">
    <citation type="submission" date="2019-04" db="EMBL/GenBank/DDBJ databases">
        <authorList>
            <consortium name="Science for Life Laboratories"/>
        </authorList>
    </citation>
    <scope>NUCLEOTIDE SEQUENCE</scope>
    <source>
        <strain evidence="5">MBLW1</strain>
    </source>
</reference>
<feature type="domain" description="Ketoreductase" evidence="4">
    <location>
        <begin position="6"/>
        <end position="189"/>
    </location>
</feature>
<organism evidence="5">
    <name type="scientific">Tuwongella immobilis</name>
    <dbReference type="NCBI Taxonomy" id="692036"/>
    <lineage>
        <taxon>Bacteria</taxon>
        <taxon>Pseudomonadati</taxon>
        <taxon>Planctomycetota</taxon>
        <taxon>Planctomycetia</taxon>
        <taxon>Gemmatales</taxon>
        <taxon>Gemmataceae</taxon>
        <taxon>Tuwongella</taxon>
    </lineage>
</organism>
<dbReference type="InterPro" id="IPR036291">
    <property type="entry name" value="NAD(P)-bd_dom_sf"/>
</dbReference>
<evidence type="ECO:0000256" key="1">
    <source>
        <dbReference type="ARBA" id="ARBA00006484"/>
    </source>
</evidence>
<dbReference type="Gene3D" id="3.40.50.720">
    <property type="entry name" value="NAD(P)-binding Rossmann-like Domain"/>
    <property type="match status" value="1"/>
</dbReference>
<dbReference type="PANTHER" id="PTHR44196">
    <property type="entry name" value="DEHYDROGENASE/REDUCTASE SDR FAMILY MEMBER 7B"/>
    <property type="match status" value="1"/>
</dbReference>